<gene>
    <name evidence="4" type="ORF">AMTR_s00349p00015060</name>
</gene>
<accession>W1NRB2</accession>
<dbReference type="InterPro" id="IPR023410">
    <property type="entry name" value="14-3-3_domain"/>
</dbReference>
<dbReference type="InterPro" id="IPR000308">
    <property type="entry name" value="14-3-3"/>
</dbReference>
<dbReference type="Proteomes" id="UP000017836">
    <property type="component" value="Unassembled WGS sequence"/>
</dbReference>
<dbReference type="PANTHER" id="PTHR18860">
    <property type="entry name" value="14-3-3 PROTEIN"/>
    <property type="match status" value="1"/>
</dbReference>
<sequence>MAREPEAQKPVEHWLSLAKAAFKFKSFDVMVDFMKKAVQTIEKGGDEARRLNEEERRLLCTSYMMSVYERLISWQNEMSRPHGEVDPEQLEAIKHKISTIESEIVSICSEFHVLIDKHFILTDNSVEEDVIAYSLKGDLDCYVAEVRPDAMRKFTAACEARLSFQIAANIATAAGPIISGSTSMWLDNNFSLLTAKFFNTKDAKRDFREYVLNWCEINKEASEGNELDLDNLPKSEIKRNLYRFMVVKAILDENYVEEEVQEDVPVPVPPPENELHDSMAELREMEKEGSDRLMGVLDENFKKLRLDPSMVLKSLPSAPPFLNSFEDLDSGDKGDKV</sequence>
<evidence type="ECO:0000259" key="3">
    <source>
        <dbReference type="SMART" id="SM00101"/>
    </source>
</evidence>
<evidence type="ECO:0000256" key="1">
    <source>
        <dbReference type="ARBA" id="ARBA00006141"/>
    </source>
</evidence>
<dbReference type="GO" id="GO:0007165">
    <property type="term" value="P:signal transduction"/>
    <property type="evidence" value="ECO:0000318"/>
    <property type="project" value="GO_Central"/>
</dbReference>
<keyword evidence="5" id="KW-1185">Reference proteome</keyword>
<dbReference type="Gramene" id="ERM98073">
    <property type="protein sequence ID" value="ERM98073"/>
    <property type="gene ID" value="AMTR_s00349p00015060"/>
</dbReference>
<dbReference type="EMBL" id="KI395540">
    <property type="protein sequence ID" value="ERM98073.1"/>
    <property type="molecule type" value="Genomic_DNA"/>
</dbReference>
<evidence type="ECO:0000313" key="4">
    <source>
        <dbReference type="EMBL" id="ERM98073.1"/>
    </source>
</evidence>
<dbReference type="SMART" id="SM00101">
    <property type="entry name" value="14_3_3"/>
    <property type="match status" value="1"/>
</dbReference>
<evidence type="ECO:0000313" key="5">
    <source>
        <dbReference type="Proteomes" id="UP000017836"/>
    </source>
</evidence>
<evidence type="ECO:0000256" key="2">
    <source>
        <dbReference type="SAM" id="MobiDB-lite"/>
    </source>
</evidence>
<dbReference type="eggNOG" id="KOG0841">
    <property type="taxonomic scope" value="Eukaryota"/>
</dbReference>
<dbReference type="GO" id="GO:0005737">
    <property type="term" value="C:cytoplasm"/>
    <property type="evidence" value="ECO:0000318"/>
    <property type="project" value="GO_Central"/>
</dbReference>
<reference evidence="5" key="1">
    <citation type="journal article" date="2013" name="Science">
        <title>The Amborella genome and the evolution of flowering plants.</title>
        <authorList>
            <consortium name="Amborella Genome Project"/>
        </authorList>
    </citation>
    <scope>NUCLEOTIDE SEQUENCE [LARGE SCALE GENOMIC DNA]</scope>
</reference>
<feature type="region of interest" description="Disordered" evidence="2">
    <location>
        <begin position="316"/>
        <end position="337"/>
    </location>
</feature>
<protein>
    <recommendedName>
        <fullName evidence="3">14-3-3 domain-containing protein</fullName>
    </recommendedName>
</protein>
<dbReference type="SUPFAM" id="SSF48445">
    <property type="entry name" value="14-3-3 protein"/>
    <property type="match status" value="1"/>
</dbReference>
<dbReference type="InterPro" id="IPR036815">
    <property type="entry name" value="14-3-3_dom_sf"/>
</dbReference>
<name>W1NRB2_AMBTC</name>
<dbReference type="GO" id="GO:0008104">
    <property type="term" value="P:intracellular protein localization"/>
    <property type="evidence" value="ECO:0000318"/>
    <property type="project" value="GO_Central"/>
</dbReference>
<comment type="similarity">
    <text evidence="1">Belongs to the 14-3-3 family.</text>
</comment>
<dbReference type="Gene3D" id="1.20.190.20">
    <property type="entry name" value="14-3-3 domain"/>
    <property type="match status" value="1"/>
</dbReference>
<organism evidence="4 5">
    <name type="scientific">Amborella trichopoda</name>
    <dbReference type="NCBI Taxonomy" id="13333"/>
    <lineage>
        <taxon>Eukaryota</taxon>
        <taxon>Viridiplantae</taxon>
        <taxon>Streptophyta</taxon>
        <taxon>Embryophyta</taxon>
        <taxon>Tracheophyta</taxon>
        <taxon>Spermatophyta</taxon>
        <taxon>Magnoliopsida</taxon>
        <taxon>Amborellales</taxon>
        <taxon>Amborellaceae</taxon>
        <taxon>Amborella</taxon>
    </lineage>
</organism>
<feature type="domain" description="14-3-3" evidence="3">
    <location>
        <begin position="12"/>
        <end position="239"/>
    </location>
</feature>
<proteinExistence type="inferred from homology"/>
<dbReference type="PRINTS" id="PR00305">
    <property type="entry name" value="1433ZETA"/>
</dbReference>
<dbReference type="STRING" id="13333.W1NRB2"/>
<dbReference type="HOGENOM" id="CLU_1009508_0_0_1"/>
<dbReference type="Pfam" id="PF00244">
    <property type="entry name" value="14-3-3"/>
    <property type="match status" value="1"/>
</dbReference>
<dbReference type="AlphaFoldDB" id="W1NRB2"/>